<feature type="region of interest" description="Disordered" evidence="1">
    <location>
        <begin position="569"/>
        <end position="611"/>
    </location>
</feature>
<feature type="compositionally biased region" description="Polar residues" evidence="1">
    <location>
        <begin position="74"/>
        <end position="89"/>
    </location>
</feature>
<feature type="compositionally biased region" description="Polar residues" evidence="1">
    <location>
        <begin position="672"/>
        <end position="681"/>
    </location>
</feature>
<dbReference type="OrthoDB" id="7338235at2"/>
<feature type="compositionally biased region" description="Basic and acidic residues" evidence="1">
    <location>
        <begin position="721"/>
        <end position="731"/>
    </location>
</feature>
<feature type="compositionally biased region" description="Basic and acidic residues" evidence="1">
    <location>
        <begin position="1"/>
        <end position="26"/>
    </location>
</feature>
<dbReference type="Pfam" id="PF05036">
    <property type="entry name" value="SPOR"/>
    <property type="match status" value="1"/>
</dbReference>
<accession>A0A3S5C0L2</accession>
<dbReference type="Gene3D" id="3.30.70.1070">
    <property type="entry name" value="Sporulation related repeat"/>
    <property type="match status" value="1"/>
</dbReference>
<feature type="compositionally biased region" description="Low complexity" evidence="1">
    <location>
        <begin position="662"/>
        <end position="671"/>
    </location>
</feature>
<organism evidence="3 4">
    <name type="scientific">Bartonella vinsonii</name>
    <name type="common">Rochalimaea vinsonii</name>
    <dbReference type="NCBI Taxonomy" id="33047"/>
    <lineage>
        <taxon>Bacteria</taxon>
        <taxon>Pseudomonadati</taxon>
        <taxon>Pseudomonadota</taxon>
        <taxon>Alphaproteobacteria</taxon>
        <taxon>Hyphomicrobiales</taxon>
        <taxon>Bartonellaceae</taxon>
        <taxon>Bartonella</taxon>
    </lineage>
</organism>
<dbReference type="Proteomes" id="UP000274201">
    <property type="component" value="Chromosome"/>
</dbReference>
<dbReference type="STRING" id="1094497.BVwin_08760"/>
<dbReference type="InterPro" id="IPR007730">
    <property type="entry name" value="SPOR-like_dom"/>
</dbReference>
<feature type="compositionally biased region" description="Polar residues" evidence="1">
    <location>
        <begin position="581"/>
        <end position="596"/>
    </location>
</feature>
<feature type="compositionally biased region" description="Low complexity" evidence="1">
    <location>
        <begin position="597"/>
        <end position="610"/>
    </location>
</feature>
<evidence type="ECO:0000256" key="1">
    <source>
        <dbReference type="SAM" id="MobiDB-lite"/>
    </source>
</evidence>
<feature type="domain" description="SPOR" evidence="2">
    <location>
        <begin position="745"/>
        <end position="823"/>
    </location>
</feature>
<feature type="compositionally biased region" description="Polar residues" evidence="1">
    <location>
        <begin position="29"/>
        <end position="49"/>
    </location>
</feature>
<dbReference type="EMBL" id="LR134529">
    <property type="protein sequence ID" value="VEJ45486.1"/>
    <property type="molecule type" value="Genomic_DNA"/>
</dbReference>
<dbReference type="GO" id="GO:0042834">
    <property type="term" value="F:peptidoglycan binding"/>
    <property type="evidence" value="ECO:0007669"/>
    <property type="project" value="InterPro"/>
</dbReference>
<sequence length="824" mass="93045">MSDNDRKNSREIKQDHEHNDPLERLTRIFNPNKQSGHQNDQSSLQTDQSIPHAPKASSYEDDFDLSFLEAEFENNLTNDLPNEPTSNAGPTAFFNKLGQNNFSSEELHSSALNHDEEQILDELSPLPIPKNQSSQKKTPPISADPFFEKSNFSAQSENFFFDEADKHDNREITPEPLEKETSRFAQTISQQRNTPIQQKYDDNQSFHDTSINHPYKVSADQENWATEYYNNVSSSTDTNIFSSSSDLILEKKDIAKNETVSGFPSSFNSTQMDSQSSLEGVSQERYTADYPQFYEEESAKQEAYAGTTPEYADAQNQYINSAENNSKQNNKEMSYQNNLNDMHASSAPLSTKQRESFFAHNYTHRDTPPPPNVDTYKFAEEIVEKTGPIMVPEVPYEAPEYDVPTDDLKEEFADIFNVGNVSAENFSRQQQSEVLNEIFHQTMGFPKEDAYTNSQDQNANYVPTNNIEYNSSFSTENALYKGIDEIPTHASPPPPVKSSLVGKTLTKTIVLFILITMGFFSYSHFFMPSQKNGNVPIIHADNTPFKFKQETTETKNDVAHNLDIYKQTTEQNEKQENTQQSLIDNSEQPENLTELNQQESTSFSSSSLQKSDVEDAVTEAINHTIPTREVQTVIVNQDGTVVLAPMHQTERKTTDEPEETTDQTTGDQSQDFSPISSQDSDINNKETEHNFTSAIDKIIAESTSPSKIEGKVIPLPSYAERNSERQRHADSRTTSPNRVVTQNAESYYVQLASQPTHALAKDSLKNIKSRFGFLIGTRPLNIQSALIPGKGTYYRVRIQTQNRNDAVSLCEDIKSSGGNCFITR</sequence>
<feature type="region of interest" description="Disordered" evidence="1">
    <location>
        <begin position="709"/>
        <end position="738"/>
    </location>
</feature>
<dbReference type="RefSeq" id="WP_126603468.1">
    <property type="nucleotide sequence ID" value="NZ_LR134529.1"/>
</dbReference>
<dbReference type="InterPro" id="IPR036680">
    <property type="entry name" value="SPOR-like_sf"/>
</dbReference>
<protein>
    <submittedName>
        <fullName evidence="3">Sporulation related domain</fullName>
    </submittedName>
</protein>
<proteinExistence type="predicted"/>
<evidence type="ECO:0000313" key="4">
    <source>
        <dbReference type="Proteomes" id="UP000274201"/>
    </source>
</evidence>
<feature type="region of interest" description="Disordered" evidence="1">
    <location>
        <begin position="1"/>
        <end position="97"/>
    </location>
</feature>
<reference evidence="3 4" key="1">
    <citation type="submission" date="2018-12" db="EMBL/GenBank/DDBJ databases">
        <authorList>
            <consortium name="Pathogen Informatics"/>
        </authorList>
    </citation>
    <scope>NUCLEOTIDE SEQUENCE [LARGE SCALE GENOMIC DNA]</scope>
    <source>
        <strain evidence="3 4">NCTC12905</strain>
    </source>
</reference>
<evidence type="ECO:0000313" key="3">
    <source>
        <dbReference type="EMBL" id="VEJ45486.1"/>
    </source>
</evidence>
<dbReference type="AlphaFoldDB" id="A0A3S5C0L2"/>
<name>A0A3S5C0L2_BARVI</name>
<gene>
    <name evidence="3" type="ORF">NCTC12905_01143</name>
</gene>
<evidence type="ECO:0000259" key="2">
    <source>
        <dbReference type="Pfam" id="PF05036"/>
    </source>
</evidence>
<feature type="region of interest" description="Disordered" evidence="1">
    <location>
        <begin position="644"/>
        <end position="684"/>
    </location>
</feature>